<feature type="domain" description="HTH marR-type" evidence="1">
    <location>
        <begin position="10"/>
        <end position="143"/>
    </location>
</feature>
<dbReference type="RefSeq" id="WP_209349815.1">
    <property type="nucleotide sequence ID" value="NZ_JAGIYZ010000001.1"/>
</dbReference>
<dbReference type="PROSITE" id="PS50995">
    <property type="entry name" value="HTH_MARR_2"/>
    <property type="match status" value="1"/>
</dbReference>
<dbReference type="InterPro" id="IPR036388">
    <property type="entry name" value="WH-like_DNA-bd_sf"/>
</dbReference>
<dbReference type="InterPro" id="IPR036390">
    <property type="entry name" value="WH_DNA-bd_sf"/>
</dbReference>
<reference evidence="2 3" key="1">
    <citation type="submission" date="2021-03" db="EMBL/GenBank/DDBJ databases">
        <authorList>
            <person name="So Y."/>
        </authorList>
    </citation>
    <scope>NUCLEOTIDE SEQUENCE [LARGE SCALE GENOMIC DNA]</scope>
    <source>
        <strain evidence="2 3">PWR1</strain>
    </source>
</reference>
<protein>
    <submittedName>
        <fullName evidence="2">Winged helix-turn-helix transcriptional regulator</fullName>
    </submittedName>
</protein>
<dbReference type="SMART" id="SM00347">
    <property type="entry name" value="HTH_MARR"/>
    <property type="match status" value="1"/>
</dbReference>
<dbReference type="Gene3D" id="1.10.10.10">
    <property type="entry name" value="Winged helix-like DNA-binding domain superfamily/Winged helix DNA-binding domain"/>
    <property type="match status" value="1"/>
</dbReference>
<name>A0ABS4AM53_9PROT</name>
<proteinExistence type="predicted"/>
<evidence type="ECO:0000313" key="2">
    <source>
        <dbReference type="EMBL" id="MBP0462440.1"/>
    </source>
</evidence>
<sequence>MSSEPGFDLDAFLPYRLSVASNRVSRLFARRYAEEFGLTIPEWRVLAVVGADGTATARAVRDRTGMDKAKVSRAVAALLERRLLRHAPHRGDRRLEPLVLSAAGRRVFDAIVPRARALEAELTAALAPAARAALDSALALLAARAAGLAEEEAGGPD</sequence>
<dbReference type="Pfam" id="PF12802">
    <property type="entry name" value="MarR_2"/>
    <property type="match status" value="1"/>
</dbReference>
<dbReference type="PANTHER" id="PTHR33164">
    <property type="entry name" value="TRANSCRIPTIONAL REGULATOR, MARR FAMILY"/>
    <property type="match status" value="1"/>
</dbReference>
<gene>
    <name evidence="2" type="ORF">J5Y09_00825</name>
</gene>
<organism evidence="2 3">
    <name type="scientific">Roseomonas nitratireducens</name>
    <dbReference type="NCBI Taxonomy" id="2820810"/>
    <lineage>
        <taxon>Bacteria</taxon>
        <taxon>Pseudomonadati</taxon>
        <taxon>Pseudomonadota</taxon>
        <taxon>Alphaproteobacteria</taxon>
        <taxon>Acetobacterales</taxon>
        <taxon>Roseomonadaceae</taxon>
        <taxon>Roseomonas</taxon>
    </lineage>
</organism>
<dbReference type="InterPro" id="IPR039422">
    <property type="entry name" value="MarR/SlyA-like"/>
</dbReference>
<accession>A0ABS4AM53</accession>
<dbReference type="PANTHER" id="PTHR33164:SF57">
    <property type="entry name" value="MARR-FAMILY TRANSCRIPTIONAL REGULATOR"/>
    <property type="match status" value="1"/>
</dbReference>
<dbReference type="EMBL" id="JAGIYZ010000001">
    <property type="protein sequence ID" value="MBP0462440.1"/>
    <property type="molecule type" value="Genomic_DNA"/>
</dbReference>
<dbReference type="SUPFAM" id="SSF46785">
    <property type="entry name" value="Winged helix' DNA-binding domain"/>
    <property type="match status" value="1"/>
</dbReference>
<evidence type="ECO:0000259" key="1">
    <source>
        <dbReference type="PROSITE" id="PS50995"/>
    </source>
</evidence>
<keyword evidence="3" id="KW-1185">Reference proteome</keyword>
<comment type="caution">
    <text evidence="2">The sequence shown here is derived from an EMBL/GenBank/DDBJ whole genome shotgun (WGS) entry which is preliminary data.</text>
</comment>
<evidence type="ECO:0000313" key="3">
    <source>
        <dbReference type="Proteomes" id="UP000680815"/>
    </source>
</evidence>
<dbReference type="InterPro" id="IPR000835">
    <property type="entry name" value="HTH_MarR-typ"/>
</dbReference>
<dbReference type="Proteomes" id="UP000680815">
    <property type="component" value="Unassembled WGS sequence"/>
</dbReference>